<name>A0A4Q7L5N7_9PSEU</name>
<evidence type="ECO:0000313" key="4">
    <source>
        <dbReference type="Proteomes" id="UP000294257"/>
    </source>
</evidence>
<dbReference type="EMBL" id="SGWQ01000001">
    <property type="protein sequence ID" value="RZS44959.1"/>
    <property type="molecule type" value="Genomic_DNA"/>
</dbReference>
<protein>
    <submittedName>
        <fullName evidence="3">Papain fold toxin 1 (Glutamine deamidase) of polymorphic toxin system</fullName>
    </submittedName>
</protein>
<proteinExistence type="predicted"/>
<dbReference type="Proteomes" id="UP000294257">
    <property type="component" value="Unassembled WGS sequence"/>
</dbReference>
<dbReference type="Pfam" id="PF15644">
    <property type="entry name" value="Gln_amidase"/>
    <property type="match status" value="1"/>
</dbReference>
<feature type="domain" description="Immunity protein 35" evidence="1">
    <location>
        <begin position="239"/>
        <end position="321"/>
    </location>
</feature>
<accession>A0A4Q7L5N7</accession>
<evidence type="ECO:0000259" key="2">
    <source>
        <dbReference type="Pfam" id="PF15644"/>
    </source>
</evidence>
<gene>
    <name evidence="3" type="ORF">EV193_101840</name>
</gene>
<keyword evidence="4" id="KW-1185">Reference proteome</keyword>
<feature type="domain" description="Immunity protein 35" evidence="1">
    <location>
        <begin position="8"/>
        <end position="76"/>
    </location>
</feature>
<evidence type="ECO:0000313" key="3">
    <source>
        <dbReference type="EMBL" id="RZS44959.1"/>
    </source>
</evidence>
<dbReference type="InterPro" id="IPR029082">
    <property type="entry name" value="Imm35"/>
</dbReference>
<dbReference type="OrthoDB" id="3681146at2"/>
<evidence type="ECO:0000259" key="1">
    <source>
        <dbReference type="Pfam" id="PF15567"/>
    </source>
</evidence>
<feature type="domain" description="Tox-PL" evidence="2">
    <location>
        <begin position="98"/>
        <end position="201"/>
    </location>
</feature>
<comment type="caution">
    <text evidence="3">The sequence shown here is derived from an EMBL/GenBank/DDBJ whole genome shotgun (WGS) entry which is preliminary data.</text>
</comment>
<organism evidence="3 4">
    <name type="scientific">Herbihabitans rhizosphaerae</name>
    <dbReference type="NCBI Taxonomy" id="1872711"/>
    <lineage>
        <taxon>Bacteria</taxon>
        <taxon>Bacillati</taxon>
        <taxon>Actinomycetota</taxon>
        <taxon>Actinomycetes</taxon>
        <taxon>Pseudonocardiales</taxon>
        <taxon>Pseudonocardiaceae</taxon>
        <taxon>Herbihabitans</taxon>
    </lineage>
</organism>
<reference evidence="3 4" key="1">
    <citation type="submission" date="2019-02" db="EMBL/GenBank/DDBJ databases">
        <title>Genomic Encyclopedia of Type Strains, Phase IV (KMG-IV): sequencing the most valuable type-strain genomes for metagenomic binning, comparative biology and taxonomic classification.</title>
        <authorList>
            <person name="Goeker M."/>
        </authorList>
    </citation>
    <scope>NUCLEOTIDE SEQUENCE [LARGE SCALE GENOMIC DNA]</scope>
    <source>
        <strain evidence="3 4">DSM 101727</strain>
    </source>
</reference>
<dbReference type="Pfam" id="PF15567">
    <property type="entry name" value="Imm35"/>
    <property type="match status" value="2"/>
</dbReference>
<dbReference type="AlphaFoldDB" id="A0A4Q7L5N7"/>
<dbReference type="RefSeq" id="WP_130342568.1">
    <property type="nucleotide sequence ID" value="NZ_SGWQ01000001.1"/>
</dbReference>
<sequence>MTHPDSREAVRRARSWLSATYGARVELARDEPVAEAEHAWLFACRLHGSDAPMLNASVVVPKNHRMPFQPANSDPWGDFSYADPRQGSELVTRSMWRTNARACMVATDAAMNGSPMQAWRWTPGEETADWWDQFVARHFPTAETQACQTWDDVTRFVRQPGGRGIVWVRREVGGVEATGHLIYAYYDEQAGAVAYLDAQIGGMAKLEQEHVRGLTAARFTSTPPQSRPAWTSAAPDLTSAVAKAEGWLALHYGDEVVLDRPSPQDETRRGWLFAATTRMFQRCGDWRAQMLDAAVVVPKDTDEPFSLDNSDPWNWLGRWDSGGDTGKPPVPGPAAWFRDAMPNLGEVISANQHPHWQSVFGELNSFPEGARAVVWVRRADRAGRETVGMLFNATRTNQGAAVVDSTRNAQANLETQGIIAVHVIRYR</sequence>
<dbReference type="InterPro" id="IPR028908">
    <property type="entry name" value="Tox-PL_dom"/>
</dbReference>